<dbReference type="InterPro" id="IPR023214">
    <property type="entry name" value="HAD_sf"/>
</dbReference>
<dbReference type="InterPro" id="IPR051540">
    <property type="entry name" value="S-2-haloacid_dehalogenase"/>
</dbReference>
<dbReference type="InterPro" id="IPR006328">
    <property type="entry name" value="2-HAD"/>
</dbReference>
<dbReference type="SFLD" id="SFLDS00003">
    <property type="entry name" value="Haloacid_Dehalogenase"/>
    <property type="match status" value="1"/>
</dbReference>
<comment type="similarity">
    <text evidence="1">Belongs to the HAD-like hydrolase superfamily. S-2-haloalkanoic acid dehalogenase family.</text>
</comment>
<dbReference type="PANTHER" id="PTHR43316">
    <property type="entry name" value="HYDROLASE, HALOACID DELAHOGENASE-RELATED"/>
    <property type="match status" value="1"/>
</dbReference>
<evidence type="ECO:0000313" key="4">
    <source>
        <dbReference type="Proteomes" id="UP001139502"/>
    </source>
</evidence>
<dbReference type="RefSeq" id="WP_254168196.1">
    <property type="nucleotide sequence ID" value="NZ_JANAFB010000040.1"/>
</dbReference>
<organism evidence="3 4">
    <name type="scientific">Rothia santali</name>
    <dbReference type="NCBI Taxonomy" id="2949643"/>
    <lineage>
        <taxon>Bacteria</taxon>
        <taxon>Bacillati</taxon>
        <taxon>Actinomycetota</taxon>
        <taxon>Actinomycetes</taxon>
        <taxon>Micrococcales</taxon>
        <taxon>Micrococcaceae</taxon>
        <taxon>Rothia</taxon>
    </lineage>
</organism>
<protein>
    <submittedName>
        <fullName evidence="3">Haloacid dehalogenase type II</fullName>
    </submittedName>
</protein>
<keyword evidence="2" id="KW-0378">Hydrolase</keyword>
<keyword evidence="4" id="KW-1185">Reference proteome</keyword>
<dbReference type="NCBIfam" id="TIGR01428">
    <property type="entry name" value="HAD_type_II"/>
    <property type="match status" value="1"/>
</dbReference>
<dbReference type="Proteomes" id="UP001139502">
    <property type="component" value="Unassembled WGS sequence"/>
</dbReference>
<dbReference type="PRINTS" id="PR00413">
    <property type="entry name" value="HADHALOGNASE"/>
</dbReference>
<dbReference type="Pfam" id="PF00702">
    <property type="entry name" value="Hydrolase"/>
    <property type="match status" value="1"/>
</dbReference>
<dbReference type="InterPro" id="IPR036412">
    <property type="entry name" value="HAD-like_sf"/>
</dbReference>
<proteinExistence type="inferred from homology"/>
<comment type="caution">
    <text evidence="3">The sequence shown here is derived from an EMBL/GenBank/DDBJ whole genome shotgun (WGS) entry which is preliminary data.</text>
</comment>
<dbReference type="SUPFAM" id="SSF56784">
    <property type="entry name" value="HAD-like"/>
    <property type="match status" value="1"/>
</dbReference>
<sequence>MADSQSDPTGRGASAPPAAIVFDVNETLSDLSPLEGSFAAAGLDPRDVAPWFSGVLRDAFALNLAGENPAFADVASDALRLRLAAAGRDEEGAAAGAEELLRAFTSLGVHPDVVEGVEALRARGIRLLTLSNGSAEVAEGLLGRAGVLDSFEALLSVEEGSAWKPHPDSYARALEERGISPEDAMLVAVHPWDVHGAVRAGLRGCWLNRDGAPRPAVFAPAGVEVGDLRELADALAGG</sequence>
<name>A0A9X2KM71_9MICC</name>
<evidence type="ECO:0000256" key="1">
    <source>
        <dbReference type="ARBA" id="ARBA00008106"/>
    </source>
</evidence>
<dbReference type="EMBL" id="JANAFB010000040">
    <property type="protein sequence ID" value="MCP3426881.1"/>
    <property type="molecule type" value="Genomic_DNA"/>
</dbReference>
<dbReference type="SFLD" id="SFLDG01129">
    <property type="entry name" value="C1.5:_HAD__Beta-PGM__Phosphata"/>
    <property type="match status" value="1"/>
</dbReference>
<dbReference type="InterPro" id="IPR023198">
    <property type="entry name" value="PGP-like_dom2"/>
</dbReference>
<dbReference type="AlphaFoldDB" id="A0A9X2KM71"/>
<dbReference type="Gene3D" id="1.10.150.240">
    <property type="entry name" value="Putative phosphatase, domain 2"/>
    <property type="match status" value="1"/>
</dbReference>
<dbReference type="GO" id="GO:0019120">
    <property type="term" value="F:hydrolase activity, acting on acid halide bonds, in C-halide compounds"/>
    <property type="evidence" value="ECO:0007669"/>
    <property type="project" value="InterPro"/>
</dbReference>
<accession>A0A9X2KM71</accession>
<evidence type="ECO:0000313" key="3">
    <source>
        <dbReference type="EMBL" id="MCP3426881.1"/>
    </source>
</evidence>
<gene>
    <name evidence="3" type="ORF">NBM05_12915</name>
</gene>
<reference evidence="3" key="1">
    <citation type="submission" date="2022-06" db="EMBL/GenBank/DDBJ databases">
        <title>Rothia sp. isolated from sandalwood seedling.</title>
        <authorList>
            <person name="Tuikhar N."/>
            <person name="Kirdat K."/>
            <person name="Thorat V."/>
            <person name="Swetha P."/>
            <person name="Padma S."/>
            <person name="Sundararaj R."/>
            <person name="Yadav A."/>
        </authorList>
    </citation>
    <scope>NUCLEOTIDE SEQUENCE</scope>
    <source>
        <strain evidence="3">AR01</strain>
    </source>
</reference>
<dbReference type="InterPro" id="IPR006439">
    <property type="entry name" value="HAD-SF_hydro_IA"/>
</dbReference>
<dbReference type="PANTHER" id="PTHR43316:SF3">
    <property type="entry name" value="HALOACID DEHALOGENASE, TYPE II (AFU_ORTHOLOGUE AFUA_2G07750)-RELATED"/>
    <property type="match status" value="1"/>
</dbReference>
<evidence type="ECO:0000256" key="2">
    <source>
        <dbReference type="ARBA" id="ARBA00022801"/>
    </source>
</evidence>
<dbReference type="Gene3D" id="3.40.50.1000">
    <property type="entry name" value="HAD superfamily/HAD-like"/>
    <property type="match status" value="1"/>
</dbReference>